<proteinExistence type="predicted"/>
<gene>
    <name evidence="1" type="ORF">GI584_14430</name>
</gene>
<dbReference type="EMBL" id="CP045915">
    <property type="protein sequence ID" value="QGH35169.1"/>
    <property type="molecule type" value="Genomic_DNA"/>
</dbReference>
<evidence type="ECO:0000313" key="2">
    <source>
        <dbReference type="Proteomes" id="UP000339690"/>
    </source>
</evidence>
<organism evidence="1 2">
    <name type="scientific">Gracilibacillus salitolerans</name>
    <dbReference type="NCBI Taxonomy" id="2663022"/>
    <lineage>
        <taxon>Bacteria</taxon>
        <taxon>Bacillati</taxon>
        <taxon>Bacillota</taxon>
        <taxon>Bacilli</taxon>
        <taxon>Bacillales</taxon>
        <taxon>Bacillaceae</taxon>
        <taxon>Gracilibacillus</taxon>
    </lineage>
</organism>
<protein>
    <submittedName>
        <fullName evidence="1">Uncharacterized protein</fullName>
    </submittedName>
</protein>
<dbReference type="AlphaFoldDB" id="A0A5Q2TJR0"/>
<name>A0A5Q2TJR0_9BACI</name>
<reference evidence="1 2" key="1">
    <citation type="submission" date="2019-11" db="EMBL/GenBank/DDBJ databases">
        <title>Gracilibacillus salitolerans sp. nov., a moderate halophile isolated from a saline soil in northwest China.</title>
        <authorList>
            <person name="Gan L."/>
        </authorList>
    </citation>
    <scope>NUCLEOTIDE SEQUENCE [LARGE SCALE GENOMIC DNA]</scope>
    <source>
        <strain evidence="1 2">SCU50</strain>
    </source>
</reference>
<keyword evidence="2" id="KW-1185">Reference proteome</keyword>
<dbReference type="KEGG" id="grc:GI584_14430"/>
<dbReference type="Proteomes" id="UP000339690">
    <property type="component" value="Chromosome"/>
</dbReference>
<evidence type="ECO:0000313" key="1">
    <source>
        <dbReference type="EMBL" id="QGH35169.1"/>
    </source>
</evidence>
<accession>A0A5Q2TJR0</accession>
<sequence>MSNMPFTNQFLKKDRALSLLYRAEMNKYFKFSMDCLDKEEFNKSEMHFNHLLSLRRELVRMHRDKIAVDAAQAGLNYIERRQMSDQALKIRKDWF</sequence>